<proteinExistence type="predicted"/>
<evidence type="ECO:0008006" key="4">
    <source>
        <dbReference type="Google" id="ProtNLM"/>
    </source>
</evidence>
<evidence type="ECO:0000313" key="3">
    <source>
        <dbReference type="Proteomes" id="UP000230431"/>
    </source>
</evidence>
<sequence>MKKGFTLIELLVVIAIIGILSGIVLTSLGSARNKAKTAAAQSQLSSMRAQAEIAVDSGSLYPQDLCSGVGTEGLADLINGVDSQVGPGATECAVAADGLSWAVAADVDPTAGGVSVFCVDSTGTASTTVANSAAGEVSLATEATPVCDGNAT</sequence>
<protein>
    <recommendedName>
        <fullName evidence="4">Pilin</fullName>
    </recommendedName>
</protein>
<reference evidence="2 3" key="1">
    <citation type="submission" date="2017-09" db="EMBL/GenBank/DDBJ databases">
        <title>Depth-based differentiation of microbial function through sediment-hosted aquifers and enrichment of novel symbionts in the deep terrestrial subsurface.</title>
        <authorList>
            <person name="Probst A.J."/>
            <person name="Ladd B."/>
            <person name="Jarett J.K."/>
            <person name="Geller-Mcgrath D.E."/>
            <person name="Sieber C.M."/>
            <person name="Emerson J.B."/>
            <person name="Anantharaman K."/>
            <person name="Thomas B.C."/>
            <person name="Malmstrom R."/>
            <person name="Stieglmeier M."/>
            <person name="Klingl A."/>
            <person name="Woyke T."/>
            <person name="Ryan C.M."/>
            <person name="Banfield J.F."/>
        </authorList>
    </citation>
    <scope>NUCLEOTIDE SEQUENCE [LARGE SCALE GENOMIC DNA]</scope>
    <source>
        <strain evidence="2">CG10_big_fil_rev_8_21_14_0_10_49_38</strain>
    </source>
</reference>
<dbReference type="Gene3D" id="3.30.700.10">
    <property type="entry name" value="Glycoprotein, Type 4 Pilin"/>
    <property type="match status" value="1"/>
</dbReference>
<dbReference type="Proteomes" id="UP000230431">
    <property type="component" value="Unassembled WGS sequence"/>
</dbReference>
<dbReference type="PANTHER" id="PTHR30093">
    <property type="entry name" value="GENERAL SECRETION PATHWAY PROTEIN G"/>
    <property type="match status" value="1"/>
</dbReference>
<dbReference type="InterPro" id="IPR012902">
    <property type="entry name" value="N_methyl_site"/>
</dbReference>
<keyword evidence="1" id="KW-1133">Transmembrane helix</keyword>
<keyword evidence="1" id="KW-0472">Membrane</keyword>
<dbReference type="InterPro" id="IPR045584">
    <property type="entry name" value="Pilin-like"/>
</dbReference>
<keyword evidence="1" id="KW-0812">Transmembrane</keyword>
<evidence type="ECO:0000313" key="2">
    <source>
        <dbReference type="EMBL" id="PIR46351.1"/>
    </source>
</evidence>
<comment type="caution">
    <text evidence="2">The sequence shown here is derived from an EMBL/GenBank/DDBJ whole genome shotgun (WGS) entry which is preliminary data.</text>
</comment>
<gene>
    <name evidence="2" type="ORF">COV08_00240</name>
</gene>
<evidence type="ECO:0000256" key="1">
    <source>
        <dbReference type="SAM" id="Phobius"/>
    </source>
</evidence>
<feature type="transmembrane region" description="Helical" evidence="1">
    <location>
        <begin position="6"/>
        <end position="28"/>
    </location>
</feature>
<dbReference type="Pfam" id="PF07963">
    <property type="entry name" value="N_methyl"/>
    <property type="match status" value="1"/>
</dbReference>
<name>A0A2H0RIG9_9BACT</name>
<dbReference type="PROSITE" id="PS00409">
    <property type="entry name" value="PROKAR_NTER_METHYL"/>
    <property type="match status" value="1"/>
</dbReference>
<dbReference type="EMBL" id="PCYK01000003">
    <property type="protein sequence ID" value="PIR46351.1"/>
    <property type="molecule type" value="Genomic_DNA"/>
</dbReference>
<accession>A0A2H0RIG9</accession>
<organism evidence="2 3">
    <name type="scientific">Candidatus Vogelbacteria bacterium CG10_big_fil_rev_8_21_14_0_10_49_38</name>
    <dbReference type="NCBI Taxonomy" id="1975043"/>
    <lineage>
        <taxon>Bacteria</taxon>
        <taxon>Candidatus Vogeliibacteriota</taxon>
    </lineage>
</organism>
<dbReference type="NCBIfam" id="TIGR02532">
    <property type="entry name" value="IV_pilin_GFxxxE"/>
    <property type="match status" value="1"/>
</dbReference>
<dbReference type="AlphaFoldDB" id="A0A2H0RIG9"/>
<dbReference type="SUPFAM" id="SSF54523">
    <property type="entry name" value="Pili subunits"/>
    <property type="match status" value="1"/>
</dbReference>